<accession>A0AA38IMY2</accession>
<dbReference type="EMBL" id="JALNTZ010000003">
    <property type="protein sequence ID" value="KAJ3658024.1"/>
    <property type="molecule type" value="Genomic_DNA"/>
</dbReference>
<protein>
    <submittedName>
        <fullName evidence="2">Uncharacterized protein</fullName>
    </submittedName>
</protein>
<evidence type="ECO:0000256" key="1">
    <source>
        <dbReference type="SAM" id="MobiDB-lite"/>
    </source>
</evidence>
<name>A0AA38IMY2_9CUCU</name>
<dbReference type="AlphaFoldDB" id="A0AA38IMY2"/>
<comment type="caution">
    <text evidence="2">The sequence shown here is derived from an EMBL/GenBank/DDBJ whole genome shotgun (WGS) entry which is preliminary data.</text>
</comment>
<evidence type="ECO:0000313" key="2">
    <source>
        <dbReference type="EMBL" id="KAJ3658024.1"/>
    </source>
</evidence>
<sequence length="87" mass="9396">MAAVCGAGREACGNEPSNGKERELHRSADCTGGNYRPGEIEDAVIMAGGSRRSPVCKNKVEAFRAIKDGLCAQMGRLGQFEFFCRVR</sequence>
<evidence type="ECO:0000313" key="3">
    <source>
        <dbReference type="Proteomes" id="UP001168821"/>
    </source>
</evidence>
<reference evidence="2" key="1">
    <citation type="journal article" date="2023" name="G3 (Bethesda)">
        <title>Whole genome assemblies of Zophobas morio and Tenebrio molitor.</title>
        <authorList>
            <person name="Kaur S."/>
            <person name="Stinson S.A."/>
            <person name="diCenzo G.C."/>
        </authorList>
    </citation>
    <scope>NUCLEOTIDE SEQUENCE</scope>
    <source>
        <strain evidence="2">QUZm001</strain>
    </source>
</reference>
<organism evidence="2 3">
    <name type="scientific">Zophobas morio</name>
    <dbReference type="NCBI Taxonomy" id="2755281"/>
    <lineage>
        <taxon>Eukaryota</taxon>
        <taxon>Metazoa</taxon>
        <taxon>Ecdysozoa</taxon>
        <taxon>Arthropoda</taxon>
        <taxon>Hexapoda</taxon>
        <taxon>Insecta</taxon>
        <taxon>Pterygota</taxon>
        <taxon>Neoptera</taxon>
        <taxon>Endopterygota</taxon>
        <taxon>Coleoptera</taxon>
        <taxon>Polyphaga</taxon>
        <taxon>Cucujiformia</taxon>
        <taxon>Tenebrionidae</taxon>
        <taxon>Zophobas</taxon>
    </lineage>
</organism>
<gene>
    <name evidence="2" type="ORF">Zmor_009791</name>
</gene>
<dbReference type="Proteomes" id="UP001168821">
    <property type="component" value="Unassembled WGS sequence"/>
</dbReference>
<feature type="region of interest" description="Disordered" evidence="1">
    <location>
        <begin position="1"/>
        <end position="30"/>
    </location>
</feature>
<keyword evidence="3" id="KW-1185">Reference proteome</keyword>
<feature type="compositionally biased region" description="Basic and acidic residues" evidence="1">
    <location>
        <begin position="18"/>
        <end position="28"/>
    </location>
</feature>
<proteinExistence type="predicted"/>